<dbReference type="AlphaFoldDB" id="A0AAD1SKM9"/>
<gene>
    <name evidence="1" type="ORF">PECUL_23A022978</name>
</gene>
<accession>A0AAD1SKM9</accession>
<name>A0AAD1SKM9_PELCU</name>
<organism evidence="1 2">
    <name type="scientific">Pelobates cultripes</name>
    <name type="common">Western spadefoot toad</name>
    <dbReference type="NCBI Taxonomy" id="61616"/>
    <lineage>
        <taxon>Eukaryota</taxon>
        <taxon>Metazoa</taxon>
        <taxon>Chordata</taxon>
        <taxon>Craniata</taxon>
        <taxon>Vertebrata</taxon>
        <taxon>Euteleostomi</taxon>
        <taxon>Amphibia</taxon>
        <taxon>Batrachia</taxon>
        <taxon>Anura</taxon>
        <taxon>Pelobatoidea</taxon>
        <taxon>Pelobatidae</taxon>
        <taxon>Pelobates</taxon>
    </lineage>
</organism>
<evidence type="ECO:0000313" key="2">
    <source>
        <dbReference type="Proteomes" id="UP001295444"/>
    </source>
</evidence>
<protein>
    <submittedName>
        <fullName evidence="1">Uncharacterized protein</fullName>
    </submittedName>
</protein>
<evidence type="ECO:0000313" key="1">
    <source>
        <dbReference type="EMBL" id="CAH2301617.1"/>
    </source>
</evidence>
<proteinExistence type="predicted"/>
<sequence length="173" mass="20738">MDINALRQRVATNATKCFGTDILRDYTAKYNKNFLFLKLERLLKQELKIKWEIATLQQYIIDNIIPKGLRLFKEPAFSIEDFELKERWYEAMEDCSFVFIDIIIECRKRQLTELDHEIKEIQRILEPLLEDEDSQEKIMKISGSVDRLEEDIKKIKKVSRDMKDYKNDSEKLP</sequence>
<dbReference type="EMBL" id="OW240917">
    <property type="protein sequence ID" value="CAH2301617.1"/>
    <property type="molecule type" value="Genomic_DNA"/>
</dbReference>
<dbReference type="Proteomes" id="UP001295444">
    <property type="component" value="Chromosome 06"/>
</dbReference>
<reference evidence="1" key="1">
    <citation type="submission" date="2022-03" db="EMBL/GenBank/DDBJ databases">
        <authorList>
            <person name="Alioto T."/>
            <person name="Alioto T."/>
            <person name="Gomez Garrido J."/>
        </authorList>
    </citation>
    <scope>NUCLEOTIDE SEQUENCE</scope>
</reference>
<keyword evidence="2" id="KW-1185">Reference proteome</keyword>